<sequence length="103" mass="11304">MYSSQNPASFAYLSKVPNQLGYLVLNEEGAILTSSGDLLYDQSTAAYVHRMVQVPVSNILPSESPTRMLVHFDGFFYSVVSSNKKVFVVKIRSAPTGDEGDSH</sequence>
<dbReference type="GO" id="GO:0071230">
    <property type="term" value="P:cellular response to amino acid stimulus"/>
    <property type="evidence" value="ECO:0007669"/>
    <property type="project" value="InterPro"/>
</dbReference>
<dbReference type="GO" id="GO:0071986">
    <property type="term" value="C:Ragulator complex"/>
    <property type="evidence" value="ECO:0007669"/>
    <property type="project" value="InterPro"/>
</dbReference>
<evidence type="ECO:0000313" key="6">
    <source>
        <dbReference type="WBParaSite" id="TMUE_3000014799.1"/>
    </source>
</evidence>
<dbReference type="GO" id="GO:0005764">
    <property type="term" value="C:lysosome"/>
    <property type="evidence" value="ECO:0007669"/>
    <property type="project" value="UniProtKB-SubCell"/>
</dbReference>
<accession>A0A5S6R664</accession>
<evidence type="ECO:0000256" key="1">
    <source>
        <dbReference type="ARBA" id="ARBA00004371"/>
    </source>
</evidence>
<evidence type="ECO:0000313" key="5">
    <source>
        <dbReference type="Proteomes" id="UP000046395"/>
    </source>
</evidence>
<evidence type="ECO:0000256" key="3">
    <source>
        <dbReference type="ARBA" id="ARBA00023228"/>
    </source>
</evidence>
<dbReference type="STRING" id="70415.A0A5S6R664"/>
<proteinExistence type="inferred from homology"/>
<dbReference type="GO" id="GO:0032008">
    <property type="term" value="P:positive regulation of TOR signaling"/>
    <property type="evidence" value="ECO:0007669"/>
    <property type="project" value="InterPro"/>
</dbReference>
<dbReference type="PANTHER" id="PTHR33967">
    <property type="entry name" value="RAGULATOR COMPLEX PROTEIN LAMTOR4"/>
    <property type="match status" value="1"/>
</dbReference>
<protein>
    <recommendedName>
        <fullName evidence="4">Late endosomal/lysosomal adaptor and MAPK and MTOR activator 4</fullName>
    </recommendedName>
</protein>
<dbReference type="PANTHER" id="PTHR33967:SF1">
    <property type="entry name" value="RAGULATOR COMPLEX PROTEIN LAMTOR4"/>
    <property type="match status" value="1"/>
</dbReference>
<name>A0A5S6R664_TRIMR</name>
<dbReference type="Proteomes" id="UP000046395">
    <property type="component" value="Unassembled WGS sequence"/>
</dbReference>
<dbReference type="GO" id="GO:0005085">
    <property type="term" value="F:guanyl-nucleotide exchange factor activity"/>
    <property type="evidence" value="ECO:0007669"/>
    <property type="project" value="TreeGrafter"/>
</dbReference>
<evidence type="ECO:0000256" key="4">
    <source>
        <dbReference type="ARBA" id="ARBA00032690"/>
    </source>
</evidence>
<dbReference type="AlphaFoldDB" id="A0A5S6R664"/>
<keyword evidence="5" id="KW-1185">Reference proteome</keyword>
<dbReference type="WBParaSite" id="TMUE_3000014799.1">
    <property type="protein sequence ID" value="TMUE_3000014799.1"/>
    <property type="gene ID" value="WBGene00294147"/>
</dbReference>
<comment type="subcellular location">
    <subcellularLocation>
        <location evidence="1">Lysosome</location>
    </subcellularLocation>
</comment>
<keyword evidence="3" id="KW-0458">Lysosome</keyword>
<evidence type="ECO:0000256" key="2">
    <source>
        <dbReference type="ARBA" id="ARBA00010627"/>
    </source>
</evidence>
<organism evidence="5 6">
    <name type="scientific">Trichuris muris</name>
    <name type="common">Mouse whipworm</name>
    <dbReference type="NCBI Taxonomy" id="70415"/>
    <lineage>
        <taxon>Eukaryota</taxon>
        <taxon>Metazoa</taxon>
        <taxon>Ecdysozoa</taxon>
        <taxon>Nematoda</taxon>
        <taxon>Enoplea</taxon>
        <taxon>Dorylaimia</taxon>
        <taxon>Trichinellida</taxon>
        <taxon>Trichuridae</taxon>
        <taxon>Trichuris</taxon>
    </lineage>
</organism>
<reference evidence="6" key="1">
    <citation type="submission" date="2019-12" db="UniProtKB">
        <authorList>
            <consortium name="WormBaseParasite"/>
        </authorList>
    </citation>
    <scope>IDENTIFICATION</scope>
</reference>
<comment type="similarity">
    <text evidence="2">Belongs to the LAMTOR4 family.</text>
</comment>
<dbReference type="InterPro" id="IPR034601">
    <property type="entry name" value="LAMTOR4"/>
</dbReference>